<reference evidence="5 6" key="1">
    <citation type="journal article" date="2015" name="Biotechnol. Bioeng.">
        <title>Genome sequence and phenotypic characterization of Caulobacter segnis.</title>
        <authorList>
            <person name="Patel S."/>
            <person name="Fletcher B."/>
            <person name="Scott D.C."/>
            <person name="Ely B."/>
        </authorList>
    </citation>
    <scope>NUCLEOTIDE SEQUENCE [LARGE SCALE GENOMIC DNA]</scope>
    <source>
        <strain evidence="5 6">ERI-2</strain>
    </source>
</reference>
<dbReference type="RefSeq" id="WP_063554712.1">
    <property type="nucleotide sequence ID" value="NZ_LITT01000011.1"/>
</dbReference>
<keyword evidence="2" id="KW-0238">DNA-binding</keyword>
<dbReference type="EMBL" id="LITT01000011">
    <property type="protein sequence ID" value="OAA90242.1"/>
    <property type="molecule type" value="Genomic_DNA"/>
</dbReference>
<proteinExistence type="predicted"/>
<evidence type="ECO:0000256" key="1">
    <source>
        <dbReference type="ARBA" id="ARBA00023015"/>
    </source>
</evidence>
<dbReference type="PROSITE" id="PS50995">
    <property type="entry name" value="HTH_MARR_2"/>
    <property type="match status" value="1"/>
</dbReference>
<dbReference type="OrthoDB" id="162531at2"/>
<evidence type="ECO:0000256" key="2">
    <source>
        <dbReference type="ARBA" id="ARBA00023125"/>
    </source>
</evidence>
<dbReference type="Gene3D" id="1.10.10.10">
    <property type="entry name" value="Winged helix-like DNA-binding domain superfamily/Winged helix DNA-binding domain"/>
    <property type="match status" value="1"/>
</dbReference>
<dbReference type="GO" id="GO:0003700">
    <property type="term" value="F:DNA-binding transcription factor activity"/>
    <property type="evidence" value="ECO:0007669"/>
    <property type="project" value="InterPro"/>
</dbReference>
<dbReference type="AlphaFoldDB" id="A0A162L2K5"/>
<organism evidence="5 6">
    <name type="scientific">Clostridium ljungdahlii</name>
    <dbReference type="NCBI Taxonomy" id="1538"/>
    <lineage>
        <taxon>Bacteria</taxon>
        <taxon>Bacillati</taxon>
        <taxon>Bacillota</taxon>
        <taxon>Clostridia</taxon>
        <taxon>Eubacteriales</taxon>
        <taxon>Clostridiaceae</taxon>
        <taxon>Clostridium</taxon>
    </lineage>
</organism>
<comment type="caution">
    <text evidence="5">The sequence shown here is derived from an EMBL/GenBank/DDBJ whole genome shotgun (WGS) entry which is preliminary data.</text>
</comment>
<dbReference type="InterPro" id="IPR036388">
    <property type="entry name" value="WH-like_DNA-bd_sf"/>
</dbReference>
<dbReference type="GO" id="GO:0003677">
    <property type="term" value="F:DNA binding"/>
    <property type="evidence" value="ECO:0007669"/>
    <property type="project" value="UniProtKB-KW"/>
</dbReference>
<dbReference type="PATRIC" id="fig|1538.10.peg.43"/>
<evidence type="ECO:0000256" key="3">
    <source>
        <dbReference type="ARBA" id="ARBA00023163"/>
    </source>
</evidence>
<dbReference type="InterPro" id="IPR000835">
    <property type="entry name" value="HTH_MarR-typ"/>
</dbReference>
<dbReference type="Pfam" id="PF01047">
    <property type="entry name" value="MarR"/>
    <property type="match status" value="1"/>
</dbReference>
<dbReference type="PANTHER" id="PTHR42756">
    <property type="entry name" value="TRANSCRIPTIONAL REGULATOR, MARR"/>
    <property type="match status" value="1"/>
</dbReference>
<accession>A0A162L2K5</accession>
<feature type="domain" description="HTH marR-type" evidence="4">
    <location>
        <begin position="17"/>
        <end position="151"/>
    </location>
</feature>
<dbReference type="PRINTS" id="PR00598">
    <property type="entry name" value="HTHMARR"/>
</dbReference>
<dbReference type="InterPro" id="IPR036390">
    <property type="entry name" value="WH_DNA-bd_sf"/>
</dbReference>
<sequence length="157" mass="18182">MNKKDTDLINIDPMELTFEVADEIVKVSEIINRFGEECYKKFKLTQVQFKVLYYLYLCGDEGSTSSTLSKKLGVKKPSVTTLIDRMTSKGIVMRQEDKNDRRYTKVIITEEGKDILVDILPDKENFIASLLGVLPEEQMQILYESLVKIRQRLTSYK</sequence>
<dbReference type="PANTHER" id="PTHR42756:SF1">
    <property type="entry name" value="TRANSCRIPTIONAL REPRESSOR OF EMRAB OPERON"/>
    <property type="match status" value="1"/>
</dbReference>
<evidence type="ECO:0000313" key="6">
    <source>
        <dbReference type="Proteomes" id="UP000077407"/>
    </source>
</evidence>
<protein>
    <submittedName>
        <fullName evidence="5">HTH-type transcriptional regulator MhqR</fullName>
    </submittedName>
</protein>
<name>A0A162L2K5_9CLOT</name>
<evidence type="ECO:0000259" key="4">
    <source>
        <dbReference type="PROSITE" id="PS50995"/>
    </source>
</evidence>
<dbReference type="SMART" id="SM00347">
    <property type="entry name" value="HTH_MARR"/>
    <property type="match status" value="1"/>
</dbReference>
<gene>
    <name evidence="5" type="primary">mhqR</name>
    <name evidence="5" type="ORF">WY13_01145</name>
</gene>
<keyword evidence="3" id="KW-0804">Transcription</keyword>
<dbReference type="SUPFAM" id="SSF46785">
    <property type="entry name" value="Winged helix' DNA-binding domain"/>
    <property type="match status" value="1"/>
</dbReference>
<keyword evidence="1" id="KW-0805">Transcription regulation</keyword>
<dbReference type="Proteomes" id="UP000077407">
    <property type="component" value="Unassembled WGS sequence"/>
</dbReference>
<evidence type="ECO:0000313" key="5">
    <source>
        <dbReference type="EMBL" id="OAA90242.1"/>
    </source>
</evidence>